<name>A0ABQ8FN58_9FUNG</name>
<dbReference type="PANTHER" id="PTHR46100">
    <property type="entry name" value="IMP2'P"/>
    <property type="match status" value="1"/>
</dbReference>
<dbReference type="InterPro" id="IPR014729">
    <property type="entry name" value="Rossmann-like_a/b/a_fold"/>
</dbReference>
<dbReference type="Pfam" id="PF00582">
    <property type="entry name" value="Usp"/>
    <property type="match status" value="1"/>
</dbReference>
<dbReference type="CDD" id="cd00293">
    <property type="entry name" value="USP-like"/>
    <property type="match status" value="1"/>
</dbReference>
<dbReference type="Gene3D" id="3.40.50.620">
    <property type="entry name" value="HUPs"/>
    <property type="match status" value="1"/>
</dbReference>
<evidence type="ECO:0000313" key="3">
    <source>
        <dbReference type="Proteomes" id="UP001648503"/>
    </source>
</evidence>
<dbReference type="Proteomes" id="UP001648503">
    <property type="component" value="Unassembled WGS sequence"/>
</dbReference>
<dbReference type="EMBL" id="JAFCIX010000062">
    <property type="protein sequence ID" value="KAH6599656.1"/>
    <property type="molecule type" value="Genomic_DNA"/>
</dbReference>
<dbReference type="PANTHER" id="PTHR46100:SF4">
    <property type="entry name" value="USPA DOMAIN-CONTAINING PROTEIN"/>
    <property type="match status" value="1"/>
</dbReference>
<accession>A0ABQ8FN58</accession>
<evidence type="ECO:0000259" key="1">
    <source>
        <dbReference type="Pfam" id="PF00582"/>
    </source>
</evidence>
<keyword evidence="3" id="KW-1185">Reference proteome</keyword>
<sequence>MSTNAALPTSPTSAATTCKRITSTILMPTDFSDSAAKTLVWAAKYLVHHNDKVILLHAIEEMHVDDDMTQPDKQVLYQGAERKLNEWAQELRRQLHGKHATIETKVAFGSAGVATVTKAAKIKPDLVVVGIHGQTDTQSAVMGPVANYISTYLRGCPLFIVRDKVDEEAV</sequence>
<feature type="domain" description="UspA" evidence="1">
    <location>
        <begin position="24"/>
        <end position="152"/>
    </location>
</feature>
<dbReference type="InterPro" id="IPR006016">
    <property type="entry name" value="UspA"/>
</dbReference>
<comment type="caution">
    <text evidence="2">The sequence shown here is derived from an EMBL/GenBank/DDBJ whole genome shotgun (WGS) entry which is preliminary data.</text>
</comment>
<evidence type="ECO:0000313" key="2">
    <source>
        <dbReference type="EMBL" id="KAH6599656.1"/>
    </source>
</evidence>
<protein>
    <recommendedName>
        <fullName evidence="1">UspA domain-containing protein</fullName>
    </recommendedName>
</protein>
<organism evidence="2 3">
    <name type="scientific">Batrachochytrium salamandrivorans</name>
    <dbReference type="NCBI Taxonomy" id="1357716"/>
    <lineage>
        <taxon>Eukaryota</taxon>
        <taxon>Fungi</taxon>
        <taxon>Fungi incertae sedis</taxon>
        <taxon>Chytridiomycota</taxon>
        <taxon>Chytridiomycota incertae sedis</taxon>
        <taxon>Chytridiomycetes</taxon>
        <taxon>Rhizophydiales</taxon>
        <taxon>Rhizophydiales incertae sedis</taxon>
        <taxon>Batrachochytrium</taxon>
    </lineage>
</organism>
<proteinExistence type="predicted"/>
<reference evidence="2 3" key="1">
    <citation type="submission" date="2021-02" db="EMBL/GenBank/DDBJ databases">
        <title>Variation within the Batrachochytrium salamandrivorans European outbreak.</title>
        <authorList>
            <person name="Kelly M."/>
            <person name="Pasmans F."/>
            <person name="Shea T.P."/>
            <person name="Munoz J.F."/>
            <person name="Carranza S."/>
            <person name="Cuomo C.A."/>
            <person name="Martel A."/>
        </authorList>
    </citation>
    <scope>NUCLEOTIDE SEQUENCE [LARGE SCALE GENOMIC DNA]</scope>
    <source>
        <strain evidence="2 3">AMFP18/2</strain>
    </source>
</reference>
<gene>
    <name evidence="2" type="ORF">BASA50_002853</name>
</gene>
<dbReference type="SUPFAM" id="SSF52402">
    <property type="entry name" value="Adenine nucleotide alpha hydrolases-like"/>
    <property type="match status" value="1"/>
</dbReference>